<dbReference type="Gene3D" id="3.40.50.300">
    <property type="entry name" value="P-loop containing nucleotide triphosphate hydrolases"/>
    <property type="match status" value="1"/>
</dbReference>
<dbReference type="EMBL" id="JQEC01000075">
    <property type="protein sequence ID" value="KGJ86460.1"/>
    <property type="molecule type" value="Genomic_DNA"/>
</dbReference>
<evidence type="ECO:0000313" key="2">
    <source>
        <dbReference type="EMBL" id="KGJ86460.1"/>
    </source>
</evidence>
<dbReference type="OrthoDB" id="8479507at2"/>
<name>A0A099K840_COLPS</name>
<feature type="domain" description="Zona occludens toxin N-terminal" evidence="1">
    <location>
        <begin position="5"/>
        <end position="197"/>
    </location>
</feature>
<proteinExistence type="predicted"/>
<dbReference type="Proteomes" id="UP000029868">
    <property type="component" value="Unassembled WGS sequence"/>
</dbReference>
<dbReference type="PATRIC" id="fig|28229.3.peg.4680"/>
<accession>A0A099K840</accession>
<dbReference type="InterPro" id="IPR008900">
    <property type="entry name" value="Zot_N"/>
</dbReference>
<evidence type="ECO:0000313" key="3">
    <source>
        <dbReference type="Proteomes" id="UP000029868"/>
    </source>
</evidence>
<dbReference type="AlphaFoldDB" id="A0A099K840"/>
<dbReference type="RefSeq" id="WP_052094152.1">
    <property type="nucleotide sequence ID" value="NZ_JQEC01000075.1"/>
</dbReference>
<protein>
    <submittedName>
        <fullName evidence="2">Zonular occludens toxin</fullName>
    </submittedName>
</protein>
<evidence type="ECO:0000259" key="1">
    <source>
        <dbReference type="Pfam" id="PF05707"/>
    </source>
</evidence>
<dbReference type="Pfam" id="PF05707">
    <property type="entry name" value="Zot"/>
    <property type="match status" value="1"/>
</dbReference>
<comment type="caution">
    <text evidence="2">The sequence shown here is derived from an EMBL/GenBank/DDBJ whole genome shotgun (WGS) entry which is preliminary data.</text>
</comment>
<gene>
    <name evidence="2" type="ORF">GAB14E_0733</name>
</gene>
<reference evidence="2 3" key="1">
    <citation type="submission" date="2014-08" db="EMBL/GenBank/DDBJ databases">
        <title>Genomic and Phenotypic Diversity of Colwellia psychrerythraea strains from Disparate Marine Basins.</title>
        <authorList>
            <person name="Techtmann S.M."/>
            <person name="Stelling S.C."/>
            <person name="Utturkar S.M."/>
            <person name="Alshibli N."/>
            <person name="Harris A."/>
            <person name="Brown S.D."/>
            <person name="Hazen T.C."/>
        </authorList>
    </citation>
    <scope>NUCLEOTIDE SEQUENCE [LARGE SCALE GENOMIC DNA]</scope>
    <source>
        <strain evidence="2 3">GAB14E</strain>
    </source>
</reference>
<sequence length="389" mass="44358">MIHGISGKSGGGKSYEAVVNHIIPIVTKDRRKVVTNIPLMVDYFCSVYGDYCRDLIEVVDGEFHNYGKQRPFSKLEHFTQYKDWKNEKNQGVYFFIDECHIPMPKVKCDKDLVDFISLARHSGYDIMLITQNFRKVNTDIKDNVVNHYRAIKKSMMGQDDKYILKVHDGSASSNASVVATHERTYEKKYFNFYKSHTDSDSAVEEATSNDIEKWYKHWSVKLSIVFFLFAAFLLSTILGSNKPITAKPKKDKTVKVSTVIQQPNKVQQPVVASSSPVVPIVKTPQQIEYEMMVINSKKFHPFHKISLSISGSSEYTDEGRRVTVFYFSASQNGQHVFTLKTKDLLMAGYDMKIFSDCAIRIKYYDFVDYLTCNAPKQGVLLGEGAIASN</sequence>
<organism evidence="2 3">
    <name type="scientific">Colwellia psychrerythraea</name>
    <name type="common">Vibrio psychroerythus</name>
    <dbReference type="NCBI Taxonomy" id="28229"/>
    <lineage>
        <taxon>Bacteria</taxon>
        <taxon>Pseudomonadati</taxon>
        <taxon>Pseudomonadota</taxon>
        <taxon>Gammaproteobacteria</taxon>
        <taxon>Alteromonadales</taxon>
        <taxon>Colwelliaceae</taxon>
        <taxon>Colwellia</taxon>
    </lineage>
</organism>
<dbReference type="InterPro" id="IPR027417">
    <property type="entry name" value="P-loop_NTPase"/>
</dbReference>